<dbReference type="FunFam" id="3.30.1360.70:FF:000002">
    <property type="entry name" value="arginine--tRNA ligase, cytoplasmic"/>
    <property type="match status" value="1"/>
</dbReference>
<dbReference type="GO" id="GO:0017101">
    <property type="term" value="C:aminoacyl-tRNA synthetase multienzyme complex"/>
    <property type="evidence" value="ECO:0007669"/>
    <property type="project" value="UniProtKB-ARBA"/>
</dbReference>
<keyword evidence="6 13" id="KW-0547">Nucleotide-binding</keyword>
<dbReference type="PANTHER" id="PTHR11956:SF5">
    <property type="entry name" value="ARGININE--TRNA LIGASE, CYTOPLASMIC"/>
    <property type="match status" value="1"/>
</dbReference>
<dbReference type="InterPro" id="IPR014729">
    <property type="entry name" value="Rossmann-like_a/b/a_fold"/>
</dbReference>
<dbReference type="InterPro" id="IPR009080">
    <property type="entry name" value="tRNAsynth_Ia_anticodon-bd"/>
</dbReference>
<keyword evidence="5 13" id="KW-0436">Ligase</keyword>
<feature type="domain" description="Arginyl tRNA synthetase N-terminal" evidence="16">
    <location>
        <begin position="324"/>
        <end position="410"/>
    </location>
</feature>
<evidence type="ECO:0000256" key="7">
    <source>
        <dbReference type="ARBA" id="ARBA00022840"/>
    </source>
</evidence>
<keyword evidence="9 13" id="KW-0030">Aminoacyl-tRNA synthetase</keyword>
<dbReference type="CDD" id="cd00671">
    <property type="entry name" value="ArgRS_core"/>
    <property type="match status" value="1"/>
</dbReference>
<dbReference type="Pfam" id="PF00750">
    <property type="entry name" value="tRNA-synt_1d"/>
    <property type="match status" value="1"/>
</dbReference>
<dbReference type="PRINTS" id="PR01038">
    <property type="entry name" value="TRNASYNTHARG"/>
</dbReference>
<dbReference type="Pfam" id="PF03485">
    <property type="entry name" value="Arg_tRNA_synt_N"/>
    <property type="match status" value="1"/>
</dbReference>
<evidence type="ECO:0000256" key="3">
    <source>
        <dbReference type="ARBA" id="ARBA00012837"/>
    </source>
</evidence>
<evidence type="ECO:0000256" key="1">
    <source>
        <dbReference type="ARBA" id="ARBA00004514"/>
    </source>
</evidence>
<evidence type="ECO:0000256" key="4">
    <source>
        <dbReference type="ARBA" id="ARBA00022490"/>
    </source>
</evidence>
<sequence>MGFHPVPHHYRYQHAPHRLYLPTDVTVQLMYDDYMLAARRGEVQPCTRERYRQTVRRMNIANTRLSGEECSKCFAHVQHVAEAHGVIITEPARYTADGCACCDAHHAHLQMASEARRRYREDAEREWGEEIVATGDMMRVTMLPILPLKECIFTPRLIAYNETFAIAMPENKDRKRKRRTLHRQHNCCVLWHEGVSANVQVKLMDGTNMPAVTDGISRSRLATLSKAGNTMSAEQLEQYNRRAEQAEEEIRQLHSTLQKLLSGSASSNDTDSEEVARLRAENQKLRYRVGILRRATEEEQAKSGGAHSKTGSTAMAGGVQCLFVALSELFSAAIRAAFPDMDEVATAINSNSRFGDYQCNAALPIVKRLKDKGVKMSPRDVAQKIIDCVPSSPLVERLEVAGAGFINVFVNKTFAAEQLRLMIVGGVPAPTVPRRRVVIDYSSPNIAKEMHVGHLRSTIIGDSIARLLDFLGHDVLRINHLGDWGTQFGMLIAHLADKFPNFRTETPPITDLQAFYKESKKRFDEDEAFKKRAYDCVVRLQSYEEDIIKAWKLICAVSEREFEKIYERLNVHGLVPRGESFYQSRMQGVVQQLTEAGFLEEDDGRKIMFAPGCDLPLTVVKSDGGFTYDTSDMAALRQRIQEERADWLIYVVDAGQGAHLQSVFACARRAGWLDGGVRCDHVGFGVVLGEDKKKFKTRSGDTVRLVDLLDEGVRRAQEKLREKGRDQELTADELREAQENVAYGCIKYADLSHNRNHEYVFSFDKMLDDRGNTAAYLLYALTRIRSISRRAQVTPEQLLEAARAGTAIQLLHEKEWKLARVLLRFPEVVVRVTEDLFIHSLCDYLYELSTTFTEFYDNCYCVEKDRQTGEVVNVNMSRMLLCEATAQVMTRCFDILGIKTVQKM</sequence>
<evidence type="ECO:0000256" key="12">
    <source>
        <dbReference type="ARBA" id="ARBA00071644"/>
    </source>
</evidence>
<comment type="catalytic activity">
    <reaction evidence="11">
        <text>tRNA(Arg) + L-arginine + ATP = L-arginyl-tRNA(Arg) + AMP + diphosphate</text>
        <dbReference type="Rhea" id="RHEA:20301"/>
        <dbReference type="Rhea" id="RHEA-COMP:9658"/>
        <dbReference type="Rhea" id="RHEA-COMP:9673"/>
        <dbReference type="ChEBI" id="CHEBI:30616"/>
        <dbReference type="ChEBI" id="CHEBI:32682"/>
        <dbReference type="ChEBI" id="CHEBI:33019"/>
        <dbReference type="ChEBI" id="CHEBI:78442"/>
        <dbReference type="ChEBI" id="CHEBI:78513"/>
        <dbReference type="ChEBI" id="CHEBI:456215"/>
        <dbReference type="EC" id="6.1.1.19"/>
    </reaction>
</comment>
<accession>A0A6A4W069</accession>
<reference evidence="17 18" key="1">
    <citation type="submission" date="2019-07" db="EMBL/GenBank/DDBJ databases">
        <title>Draft genome assembly of a fouling barnacle, Amphibalanus amphitrite (Darwin, 1854): The first reference genome for Thecostraca.</title>
        <authorList>
            <person name="Kim W."/>
        </authorList>
    </citation>
    <scope>NUCLEOTIDE SEQUENCE [LARGE SCALE GENOMIC DNA]</scope>
    <source>
        <strain evidence="17">SNU_AA5</strain>
        <tissue evidence="17">Soma without cirri and trophi</tissue>
    </source>
</reference>
<dbReference type="Gene3D" id="1.10.730.10">
    <property type="entry name" value="Isoleucyl-tRNA Synthetase, Domain 1"/>
    <property type="match status" value="1"/>
</dbReference>
<dbReference type="SUPFAM" id="SSF52374">
    <property type="entry name" value="Nucleotidylyl transferase"/>
    <property type="match status" value="1"/>
</dbReference>
<dbReference type="EC" id="6.1.1.19" evidence="3"/>
<evidence type="ECO:0000256" key="6">
    <source>
        <dbReference type="ARBA" id="ARBA00022741"/>
    </source>
</evidence>
<comment type="subcellular location">
    <subcellularLocation>
        <location evidence="1">Cytoplasm</location>
        <location evidence="1">Cytosol</location>
    </subcellularLocation>
</comment>
<evidence type="ECO:0000313" key="17">
    <source>
        <dbReference type="EMBL" id="KAF0297204.1"/>
    </source>
</evidence>
<evidence type="ECO:0000256" key="8">
    <source>
        <dbReference type="ARBA" id="ARBA00022917"/>
    </source>
</evidence>
<dbReference type="InterPro" id="IPR008909">
    <property type="entry name" value="DALR_anticod-bd"/>
</dbReference>
<feature type="domain" description="DALR anticodon binding" evidence="15">
    <location>
        <begin position="777"/>
        <end position="904"/>
    </location>
</feature>
<dbReference type="GO" id="GO:0006420">
    <property type="term" value="P:arginyl-tRNA aminoacylation"/>
    <property type="evidence" value="ECO:0007669"/>
    <property type="project" value="InterPro"/>
</dbReference>
<evidence type="ECO:0000259" key="16">
    <source>
        <dbReference type="SMART" id="SM01016"/>
    </source>
</evidence>
<keyword evidence="8 13" id="KW-0648">Protein biosynthesis</keyword>
<dbReference type="InterPro" id="IPR001278">
    <property type="entry name" value="Arg-tRNA-ligase"/>
</dbReference>
<dbReference type="GO" id="GO:0004814">
    <property type="term" value="F:arginine-tRNA ligase activity"/>
    <property type="evidence" value="ECO:0007669"/>
    <property type="project" value="UniProtKB-EC"/>
</dbReference>
<dbReference type="InterPro" id="IPR035684">
    <property type="entry name" value="ArgRS_core"/>
</dbReference>
<dbReference type="FunFam" id="3.40.50.620:FF:000084">
    <property type="entry name" value="arginine--tRNA ligase, cytoplasmic"/>
    <property type="match status" value="1"/>
</dbReference>
<dbReference type="FunFam" id="1.10.730.10:FF:000064">
    <property type="entry name" value="Probable arginine--tRNA ligase, cytoplasmic"/>
    <property type="match status" value="1"/>
</dbReference>
<dbReference type="InterPro" id="IPR005148">
    <property type="entry name" value="Arg-tRNA-synth_N"/>
</dbReference>
<comment type="caution">
    <text evidence="17">The sequence shown here is derived from an EMBL/GenBank/DDBJ whole genome shotgun (WGS) entry which is preliminary data.</text>
</comment>
<dbReference type="SUPFAM" id="SSF55190">
    <property type="entry name" value="Arginyl-tRNA synthetase (ArgRS), N-terminal 'additional' domain"/>
    <property type="match status" value="1"/>
</dbReference>
<dbReference type="Proteomes" id="UP000440578">
    <property type="component" value="Unassembled WGS sequence"/>
</dbReference>
<dbReference type="GO" id="GO:0005829">
    <property type="term" value="C:cytosol"/>
    <property type="evidence" value="ECO:0007669"/>
    <property type="project" value="UniProtKB-SubCell"/>
</dbReference>
<dbReference type="EMBL" id="VIIS01001505">
    <property type="protein sequence ID" value="KAF0297204.1"/>
    <property type="molecule type" value="Genomic_DNA"/>
</dbReference>
<evidence type="ECO:0000256" key="5">
    <source>
        <dbReference type="ARBA" id="ARBA00022598"/>
    </source>
</evidence>
<organism evidence="17 18">
    <name type="scientific">Amphibalanus amphitrite</name>
    <name type="common">Striped barnacle</name>
    <name type="synonym">Balanus amphitrite</name>
    <dbReference type="NCBI Taxonomy" id="1232801"/>
    <lineage>
        <taxon>Eukaryota</taxon>
        <taxon>Metazoa</taxon>
        <taxon>Ecdysozoa</taxon>
        <taxon>Arthropoda</taxon>
        <taxon>Crustacea</taxon>
        <taxon>Multicrustacea</taxon>
        <taxon>Cirripedia</taxon>
        <taxon>Thoracica</taxon>
        <taxon>Thoracicalcarea</taxon>
        <taxon>Balanomorpha</taxon>
        <taxon>Balanoidea</taxon>
        <taxon>Balanidae</taxon>
        <taxon>Amphibalaninae</taxon>
        <taxon>Amphibalanus</taxon>
    </lineage>
</organism>
<feature type="coiled-coil region" evidence="14">
    <location>
        <begin position="229"/>
        <end position="263"/>
    </location>
</feature>
<dbReference type="AlphaFoldDB" id="A0A6A4W069"/>
<evidence type="ECO:0000256" key="2">
    <source>
        <dbReference type="ARBA" id="ARBA00005594"/>
    </source>
</evidence>
<dbReference type="SMART" id="SM01016">
    <property type="entry name" value="Arg_tRNA_synt_N"/>
    <property type="match status" value="1"/>
</dbReference>
<dbReference type="HAMAP" id="MF_00123">
    <property type="entry name" value="Arg_tRNA_synth"/>
    <property type="match status" value="1"/>
</dbReference>
<keyword evidence="14" id="KW-0175">Coiled coil</keyword>
<evidence type="ECO:0000259" key="15">
    <source>
        <dbReference type="SMART" id="SM00836"/>
    </source>
</evidence>
<evidence type="ECO:0000256" key="10">
    <source>
        <dbReference type="ARBA" id="ARBA00033033"/>
    </source>
</evidence>
<dbReference type="SMART" id="SM00836">
    <property type="entry name" value="DALR_1"/>
    <property type="match status" value="1"/>
</dbReference>
<comment type="similarity">
    <text evidence="2 13">Belongs to the class-I aminoacyl-tRNA synthetase family.</text>
</comment>
<dbReference type="OrthoDB" id="68056at2759"/>
<protein>
    <recommendedName>
        <fullName evidence="12">Probable arginine--tRNA ligase, cytoplasmic</fullName>
        <ecNumber evidence="3">6.1.1.19</ecNumber>
    </recommendedName>
    <alternativeName>
        <fullName evidence="10">Arginyl-tRNA synthetase</fullName>
    </alternativeName>
</protein>
<gene>
    <name evidence="17" type="primary">rars</name>
    <name evidence="17" type="ORF">FJT64_005368</name>
</gene>
<dbReference type="InterPro" id="IPR036695">
    <property type="entry name" value="Arg-tRNA-synth_N_sf"/>
</dbReference>
<dbReference type="PANTHER" id="PTHR11956">
    <property type="entry name" value="ARGINYL-TRNA SYNTHETASE"/>
    <property type="match status" value="1"/>
</dbReference>
<keyword evidence="18" id="KW-1185">Reference proteome</keyword>
<evidence type="ECO:0000256" key="13">
    <source>
        <dbReference type="RuleBase" id="RU363038"/>
    </source>
</evidence>
<evidence type="ECO:0000256" key="11">
    <source>
        <dbReference type="ARBA" id="ARBA00049339"/>
    </source>
</evidence>
<proteinExistence type="inferred from homology"/>
<dbReference type="GO" id="GO:0005524">
    <property type="term" value="F:ATP binding"/>
    <property type="evidence" value="ECO:0007669"/>
    <property type="project" value="UniProtKB-KW"/>
</dbReference>
<name>A0A6A4W069_AMPAM</name>
<dbReference type="Gene3D" id="3.40.50.620">
    <property type="entry name" value="HUPs"/>
    <property type="match status" value="1"/>
</dbReference>
<dbReference type="PROSITE" id="PS00178">
    <property type="entry name" value="AA_TRNA_LIGASE_I"/>
    <property type="match status" value="1"/>
</dbReference>
<dbReference type="Gene3D" id="3.30.1360.70">
    <property type="entry name" value="Arginyl tRNA synthetase N-terminal domain"/>
    <property type="match status" value="1"/>
</dbReference>
<dbReference type="SUPFAM" id="SSF47323">
    <property type="entry name" value="Anticodon-binding domain of a subclass of class I aminoacyl-tRNA synthetases"/>
    <property type="match status" value="1"/>
</dbReference>
<keyword evidence="7 13" id="KW-0067">ATP-binding</keyword>
<dbReference type="InterPro" id="IPR001412">
    <property type="entry name" value="aa-tRNA-synth_I_CS"/>
</dbReference>
<evidence type="ECO:0000256" key="14">
    <source>
        <dbReference type="SAM" id="Coils"/>
    </source>
</evidence>
<keyword evidence="4" id="KW-0963">Cytoplasm</keyword>
<evidence type="ECO:0000313" key="18">
    <source>
        <dbReference type="Proteomes" id="UP000440578"/>
    </source>
</evidence>
<dbReference type="Pfam" id="PF05746">
    <property type="entry name" value="DALR_1"/>
    <property type="match status" value="1"/>
</dbReference>
<dbReference type="NCBIfam" id="TIGR00456">
    <property type="entry name" value="argS"/>
    <property type="match status" value="1"/>
</dbReference>
<evidence type="ECO:0000256" key="9">
    <source>
        <dbReference type="ARBA" id="ARBA00023146"/>
    </source>
</evidence>